<keyword evidence="5" id="KW-1185">Reference proteome</keyword>
<dbReference type="Proteomes" id="UP000054498">
    <property type="component" value="Unassembled WGS sequence"/>
</dbReference>
<dbReference type="SMART" id="SM01103">
    <property type="entry name" value="CRS1_YhbY"/>
    <property type="match status" value="1"/>
</dbReference>
<feature type="domain" description="CRM" evidence="3">
    <location>
        <begin position="22"/>
        <end position="134"/>
    </location>
</feature>
<name>A0A0D2NFW8_9CHLO</name>
<dbReference type="GO" id="GO:0003723">
    <property type="term" value="F:RNA binding"/>
    <property type="evidence" value="ECO:0007669"/>
    <property type="project" value="UniProtKB-UniRule"/>
</dbReference>
<dbReference type="PROSITE" id="PS51295">
    <property type="entry name" value="CRM"/>
    <property type="match status" value="1"/>
</dbReference>
<dbReference type="KEGG" id="mng:MNEG_3964"/>
<gene>
    <name evidence="4" type="ORF">MNEG_3964</name>
</gene>
<dbReference type="GeneID" id="25736842"/>
<evidence type="ECO:0000313" key="5">
    <source>
        <dbReference type="Proteomes" id="UP000054498"/>
    </source>
</evidence>
<organism evidence="4 5">
    <name type="scientific">Monoraphidium neglectum</name>
    <dbReference type="NCBI Taxonomy" id="145388"/>
    <lineage>
        <taxon>Eukaryota</taxon>
        <taxon>Viridiplantae</taxon>
        <taxon>Chlorophyta</taxon>
        <taxon>core chlorophytes</taxon>
        <taxon>Chlorophyceae</taxon>
        <taxon>CS clade</taxon>
        <taxon>Sphaeropleales</taxon>
        <taxon>Selenastraceae</taxon>
        <taxon>Monoraphidium</taxon>
    </lineage>
</organism>
<evidence type="ECO:0000256" key="2">
    <source>
        <dbReference type="PROSITE-ProRule" id="PRU00626"/>
    </source>
</evidence>
<dbReference type="Gene3D" id="3.30.110.60">
    <property type="entry name" value="YhbY-like"/>
    <property type="match status" value="1"/>
</dbReference>
<dbReference type="SUPFAM" id="SSF75471">
    <property type="entry name" value="YhbY-like"/>
    <property type="match status" value="1"/>
</dbReference>
<dbReference type="RefSeq" id="XP_013903010.1">
    <property type="nucleotide sequence ID" value="XM_014047556.1"/>
</dbReference>
<evidence type="ECO:0000259" key="3">
    <source>
        <dbReference type="PROSITE" id="PS51295"/>
    </source>
</evidence>
<evidence type="ECO:0000313" key="4">
    <source>
        <dbReference type="EMBL" id="KIZ03991.1"/>
    </source>
</evidence>
<dbReference type="OrthoDB" id="539692at2759"/>
<dbReference type="InterPro" id="IPR001890">
    <property type="entry name" value="RNA-binding_CRM"/>
</dbReference>
<dbReference type="Pfam" id="PF01985">
    <property type="entry name" value="CRS1_YhbY"/>
    <property type="match status" value="1"/>
</dbReference>
<protein>
    <recommendedName>
        <fullName evidence="3">CRM domain-containing protein</fullName>
    </recommendedName>
</protein>
<dbReference type="EMBL" id="KK100746">
    <property type="protein sequence ID" value="KIZ03991.1"/>
    <property type="molecule type" value="Genomic_DNA"/>
</dbReference>
<evidence type="ECO:0000256" key="1">
    <source>
        <dbReference type="ARBA" id="ARBA00022884"/>
    </source>
</evidence>
<reference evidence="4 5" key="1">
    <citation type="journal article" date="2013" name="BMC Genomics">
        <title>Reconstruction of the lipid metabolism for the microalga Monoraphidium neglectum from its genome sequence reveals characteristics suitable for biofuel production.</title>
        <authorList>
            <person name="Bogen C."/>
            <person name="Al-Dilaimi A."/>
            <person name="Albersmeier A."/>
            <person name="Wichmann J."/>
            <person name="Grundmann M."/>
            <person name="Rupp O."/>
            <person name="Lauersen K.J."/>
            <person name="Blifernez-Klassen O."/>
            <person name="Kalinowski J."/>
            <person name="Goesmann A."/>
            <person name="Mussgnug J.H."/>
            <person name="Kruse O."/>
        </authorList>
    </citation>
    <scope>NUCLEOTIDE SEQUENCE [LARGE SCALE GENOMIC DNA]</scope>
    <source>
        <strain evidence="4 5">SAG 48.87</strain>
    </source>
</reference>
<accession>A0A0D2NFW8</accession>
<proteinExistence type="predicted"/>
<dbReference type="AlphaFoldDB" id="A0A0D2NFW8"/>
<keyword evidence="1 2" id="KW-0694">RNA-binding</keyword>
<sequence length="139" mass="15268">MKGEKEEEAEVELVAPAVRLQPPLAAKDRTQRRTESEQLARDRNLVQVQVRLIWGRGGAWEIGAAGMTPAVLSSIMDVLVKRSFVRLRCGVGGKGRQALAKQLEELLDCAVVHQIGFTVTLYRQQGLARPQGCSCSLKS</sequence>
<dbReference type="InterPro" id="IPR035920">
    <property type="entry name" value="YhbY-like_sf"/>
</dbReference>